<dbReference type="SUPFAM" id="SSF48208">
    <property type="entry name" value="Six-hairpin glycosidases"/>
    <property type="match status" value="1"/>
</dbReference>
<dbReference type="Pfam" id="PF03632">
    <property type="entry name" value="Glyco_hydro_65m"/>
    <property type="match status" value="1"/>
</dbReference>
<dbReference type="InterPro" id="IPR012341">
    <property type="entry name" value="6hp_glycosidase-like_sf"/>
</dbReference>
<dbReference type="AlphaFoldDB" id="A0A809RWW7"/>
<dbReference type="Gene3D" id="1.50.10.10">
    <property type="match status" value="2"/>
</dbReference>
<dbReference type="PANTHER" id="PTHR11051">
    <property type="entry name" value="GLYCOSYL HYDROLASE-RELATED"/>
    <property type="match status" value="1"/>
</dbReference>
<dbReference type="InterPro" id="IPR008928">
    <property type="entry name" value="6-hairpin_glycosidase_sf"/>
</dbReference>
<protein>
    <submittedName>
        <fullName evidence="2">Trehalose and maltose hydrolase</fullName>
    </submittedName>
</protein>
<sequence length="658" mass="72063">MLATLDPSDPTPAYLSNGLVGLRIGRNGFGWYGEGGDTGFLLADEYESEGEEKILPVDNPLNFGITVEGKNVGPAPGQPYRQQLDMRVGLLTTAYRTDSGVEVSVETALHPTLRMAATRVTLKNLKGLAGSILLSLTSKGVREAARDPLNALWRLGPSGTQCWVAQSLSGSSQVEPMFVRAGTRVNFSEAEKEVVYELTASVAASQRYPGLMSARGYGIRLADGWDAPTPPLGFEEVRAAAEAHWREAWTTDIVIDGPVEDQQAVRSFLFYLRSSLSPNAPLAPGPFGLSNAAYNGHAFWDADVWVFPALAWVDPEAAAQVAAHRAGMALQARANFLSKRSWGAAFRSMAEKPVPRSLSPLQYPWESSATGLEVSPTETKQQHHITGTVAFGLALAGAIGIAEPQEVDQIIAGARDFYLWRAEEQGSEWEIRSVVSPDEFHTGDNDLYTNLVAQWCVNGGSWEAPPGSPKFKLPRDDKGFLTYDGDPLRSYKQAAAVLAIFPLQYPGAEAEARTMLERFEDKITPNGPAMSDSVHATIWARLGEGDRAYEAWQKSWRRFTGNPLLLFSEKPRTPKTYFLTGAGGCLQTVVHGFLGIRIDSQRDPKASWSAPIKMNRWISARPHLPSAWRSVEFKGLRLLGRRYDLMATHEGISVQEVK</sequence>
<reference evidence="2" key="1">
    <citation type="journal article" name="DNA Res.">
        <title>The physiological potential of anammox bacteria as revealed by their core genome structure.</title>
        <authorList>
            <person name="Okubo T."/>
            <person name="Toyoda A."/>
            <person name="Fukuhara K."/>
            <person name="Uchiyama I."/>
            <person name="Harigaya Y."/>
            <person name="Kuroiwa M."/>
            <person name="Suzuki T."/>
            <person name="Murakami Y."/>
            <person name="Suwa Y."/>
            <person name="Takami H."/>
        </authorList>
    </citation>
    <scope>NUCLEOTIDE SEQUENCE</scope>
    <source>
        <strain evidence="2">317325-2</strain>
    </source>
</reference>
<accession>A0A809RWW7</accession>
<evidence type="ECO:0000313" key="3">
    <source>
        <dbReference type="Proteomes" id="UP000662873"/>
    </source>
</evidence>
<dbReference type="InterPro" id="IPR037018">
    <property type="entry name" value="GH65_N"/>
</dbReference>
<organism evidence="2 3">
    <name type="scientific">Candidatus Nitrosymbiomonas proteolyticus</name>
    <dbReference type="NCBI Taxonomy" id="2608984"/>
    <lineage>
        <taxon>Bacteria</taxon>
        <taxon>Bacillati</taxon>
        <taxon>Armatimonadota</taxon>
        <taxon>Armatimonadota incertae sedis</taxon>
        <taxon>Candidatus Nitrosymbiomonas</taxon>
    </lineage>
</organism>
<gene>
    <name evidence="2" type="ORF">NPRO_19770</name>
</gene>
<dbReference type="EMBL" id="AP021858">
    <property type="protein sequence ID" value="BBO24382.1"/>
    <property type="molecule type" value="Genomic_DNA"/>
</dbReference>
<dbReference type="KEGG" id="npy:NPRO_19770"/>
<dbReference type="GO" id="GO:0004553">
    <property type="term" value="F:hydrolase activity, hydrolyzing O-glycosyl compounds"/>
    <property type="evidence" value="ECO:0007669"/>
    <property type="project" value="TreeGrafter"/>
</dbReference>
<feature type="domain" description="Glycoside hydrolase family 65 central catalytic" evidence="1">
    <location>
        <begin position="269"/>
        <end position="458"/>
    </location>
</feature>
<dbReference type="PANTHER" id="PTHR11051:SF8">
    <property type="entry name" value="PROTEIN-GLUCOSYLGALACTOSYLHYDROXYLYSINE GLUCOSIDASE"/>
    <property type="match status" value="1"/>
</dbReference>
<dbReference type="Proteomes" id="UP000662873">
    <property type="component" value="Chromosome"/>
</dbReference>
<keyword evidence="2" id="KW-0378">Hydrolase</keyword>
<evidence type="ECO:0000313" key="2">
    <source>
        <dbReference type="EMBL" id="BBO24382.1"/>
    </source>
</evidence>
<dbReference type="Gene3D" id="2.70.98.40">
    <property type="entry name" value="Glycoside hydrolase, family 65, N-terminal domain"/>
    <property type="match status" value="1"/>
</dbReference>
<dbReference type="InterPro" id="IPR005195">
    <property type="entry name" value="Glyco_hydro_65_M"/>
</dbReference>
<dbReference type="GO" id="GO:0005975">
    <property type="term" value="P:carbohydrate metabolic process"/>
    <property type="evidence" value="ECO:0007669"/>
    <property type="project" value="InterPro"/>
</dbReference>
<proteinExistence type="predicted"/>
<evidence type="ECO:0000259" key="1">
    <source>
        <dbReference type="Pfam" id="PF03632"/>
    </source>
</evidence>
<dbReference type="Gene3D" id="2.60.420.10">
    <property type="entry name" value="Maltose phosphorylase, domain 3"/>
    <property type="match status" value="1"/>
</dbReference>
<name>A0A809RWW7_9BACT</name>